<dbReference type="EMBL" id="VOWJ01000021">
    <property type="protein sequence ID" value="TXE88404.1"/>
    <property type="molecule type" value="Genomic_DNA"/>
</dbReference>
<comment type="caution">
    <text evidence="2">The sequence shown here is derived from an EMBL/GenBank/DDBJ whole genome shotgun (WGS) entry which is preliminary data.</text>
</comment>
<feature type="transmembrane region" description="Helical" evidence="1">
    <location>
        <begin position="7"/>
        <end position="30"/>
    </location>
</feature>
<keyword evidence="1" id="KW-0472">Membrane</keyword>
<evidence type="ECO:0000313" key="3">
    <source>
        <dbReference type="Proteomes" id="UP000321629"/>
    </source>
</evidence>
<evidence type="ECO:0008006" key="4">
    <source>
        <dbReference type="Google" id="ProtNLM"/>
    </source>
</evidence>
<dbReference type="InterPro" id="IPR008620">
    <property type="entry name" value="FixH"/>
</dbReference>
<dbReference type="AlphaFoldDB" id="A0A5C7DW42"/>
<organism evidence="2 3">
    <name type="scientific">Campylobacter volucris</name>
    <dbReference type="NCBI Taxonomy" id="1031542"/>
    <lineage>
        <taxon>Bacteria</taxon>
        <taxon>Pseudomonadati</taxon>
        <taxon>Campylobacterota</taxon>
        <taxon>Epsilonproteobacteria</taxon>
        <taxon>Campylobacterales</taxon>
        <taxon>Campylobacteraceae</taxon>
        <taxon>Campylobacter</taxon>
    </lineage>
</organism>
<accession>A0A5C7DW42</accession>
<dbReference type="Pfam" id="PF05751">
    <property type="entry name" value="FixH"/>
    <property type="match status" value="1"/>
</dbReference>
<dbReference type="PROSITE" id="PS51257">
    <property type="entry name" value="PROKAR_LIPOPROTEIN"/>
    <property type="match status" value="1"/>
</dbReference>
<evidence type="ECO:0000256" key="1">
    <source>
        <dbReference type="SAM" id="Phobius"/>
    </source>
</evidence>
<reference evidence="2 3" key="1">
    <citation type="submission" date="2019-07" db="EMBL/GenBank/DDBJ databases">
        <title>Rapid identification of Enteric Bacteria from Whole Genome Sequences (WGS) using Average Nucleotide Identity (ANI).</title>
        <authorList>
            <person name="Lane C."/>
        </authorList>
    </citation>
    <scope>NUCLEOTIDE SEQUENCE [LARGE SCALE GENOMIC DNA]</scope>
    <source>
        <strain evidence="2 3">2016D-0084</strain>
    </source>
</reference>
<proteinExistence type="predicted"/>
<sequence>MENKKTFWPYGILISIVLIVIACIVTIYIASKAPVYNDNFYFDTYANVDKNYNEIQKRQKQFDENFKLSLDNESFEDQNKIIYLINDGKNSLKINVENFKNYDLNQLQIQALLTRPHTNEMDQKLKAMIVDSSLVFDFNISEKGVWKLLVKITQNEESVGFFEFFIKTK</sequence>
<name>A0A5C7DW42_9BACT</name>
<dbReference type="RefSeq" id="WP_147555430.1">
    <property type="nucleotide sequence ID" value="NZ_VOWJ01000021.1"/>
</dbReference>
<dbReference type="Proteomes" id="UP000321629">
    <property type="component" value="Unassembled WGS sequence"/>
</dbReference>
<evidence type="ECO:0000313" key="2">
    <source>
        <dbReference type="EMBL" id="TXE88404.1"/>
    </source>
</evidence>
<protein>
    <recommendedName>
        <fullName evidence="4">Cytochrome c oxidase-associated protein CcoH</fullName>
    </recommendedName>
</protein>
<keyword evidence="1" id="KW-0812">Transmembrane</keyword>
<gene>
    <name evidence="2" type="ORF">FPD38_03650</name>
</gene>
<keyword evidence="1" id="KW-1133">Transmembrane helix</keyword>